<dbReference type="Pfam" id="PF13155">
    <property type="entry name" value="Toprim_2"/>
    <property type="match status" value="1"/>
</dbReference>
<evidence type="ECO:0000256" key="6">
    <source>
        <dbReference type="ARBA" id="ARBA00022723"/>
    </source>
</evidence>
<comment type="catalytic activity">
    <reaction evidence="12">
        <text>ssDNA + n NTP = ssDNA/pppN(pN)n-1 hybrid + (n-1) diphosphate.</text>
        <dbReference type="EC" id="2.7.7.101"/>
    </reaction>
</comment>
<dbReference type="InterPro" id="IPR002694">
    <property type="entry name" value="Znf_CHC2"/>
</dbReference>
<evidence type="ECO:0000256" key="2">
    <source>
        <dbReference type="ARBA" id="ARBA00022515"/>
    </source>
</evidence>
<dbReference type="Proteomes" id="UP000176723">
    <property type="component" value="Unassembled WGS sequence"/>
</dbReference>
<proteinExistence type="inferred from homology"/>
<evidence type="ECO:0000256" key="5">
    <source>
        <dbReference type="ARBA" id="ARBA00022705"/>
    </source>
</evidence>
<evidence type="ECO:0000313" key="19">
    <source>
        <dbReference type="Proteomes" id="UP000176723"/>
    </source>
</evidence>
<dbReference type="GO" id="GO:0005737">
    <property type="term" value="C:cytoplasm"/>
    <property type="evidence" value="ECO:0007669"/>
    <property type="project" value="TreeGrafter"/>
</dbReference>
<dbReference type="Pfam" id="PF01807">
    <property type="entry name" value="Zn_ribbon_DnaG"/>
    <property type="match status" value="1"/>
</dbReference>
<sequence length="599" mass="67097">MDQVDEVKQKTDIVALVGERVKLTRAGRNFRALCPFHSERTPSFMVSPDLQIYKCFGCGKAGDVYTFLEEFEGREFPEALSYLAQRAGVKLEPIHKGRDYQKKERLFEVNHLASEYFHYLFLEHAAGDRARRYLAERGIRKQAIESFFLGFAPDNWDNLIRFLVGKKKYRLSELSEAGLVVQGRKGAYDRFRNRVIFPLRDVRGNVLGFAGRVLPGTEGEGGKYINSPETLLYHKSQHLYGLHENRSFIKKADQAVVVEGELDAISSWQAGVRNVVAVKGTALTKEQIELVRRYTRNIILSLDADTAGDAATKRGISLADSASLNIKVTLLSGGKDPDTISQHDPKKWRQLVERATSVYDFYIASTKKRFDLTSGLGKKQAAEELAPLLSAISNAVEQAHYVKKTARLLDVSEDAVVDEMARAQRAQALGVSGGASQVQEPSDQGRERGKTDRRTMLEEYLLSLMLKGGNTALERLNDVEVKDVSHPALRRILEKLFEFRNEAFEVGSFVASLPAELQETAQAAYLMDLAADSESPDFTGKEVERVVHELNLFNLRVQLADLSSKITALESRKRLNASEEKTLAALQRRFSDLSGKLSD</sequence>
<feature type="coiled-coil region" evidence="15">
    <location>
        <begin position="552"/>
        <end position="589"/>
    </location>
</feature>
<dbReference type="GO" id="GO:0008270">
    <property type="term" value="F:zinc ion binding"/>
    <property type="evidence" value="ECO:0007669"/>
    <property type="project" value="UniProtKB-UniRule"/>
</dbReference>
<dbReference type="PROSITE" id="PS50880">
    <property type="entry name" value="TOPRIM"/>
    <property type="match status" value="1"/>
</dbReference>
<keyword evidence="2 12" id="KW-0639">Primosome</keyword>
<keyword evidence="10 12" id="KW-0238">DNA-binding</keyword>
<evidence type="ECO:0000256" key="3">
    <source>
        <dbReference type="ARBA" id="ARBA00022679"/>
    </source>
</evidence>
<evidence type="ECO:0000256" key="1">
    <source>
        <dbReference type="ARBA" id="ARBA00022478"/>
    </source>
</evidence>
<keyword evidence="1 12" id="KW-0240">DNA-directed RNA polymerase</keyword>
<feature type="region of interest" description="Disordered" evidence="16">
    <location>
        <begin position="428"/>
        <end position="452"/>
    </location>
</feature>
<dbReference type="GO" id="GO:0006269">
    <property type="term" value="P:DNA replication, synthesis of primer"/>
    <property type="evidence" value="ECO:0007669"/>
    <property type="project" value="UniProtKB-UniRule"/>
</dbReference>
<dbReference type="SUPFAM" id="SSF57783">
    <property type="entry name" value="Zinc beta-ribbon"/>
    <property type="match status" value="1"/>
</dbReference>
<dbReference type="InterPro" id="IPR006295">
    <property type="entry name" value="DNA_primase_DnaG"/>
</dbReference>
<dbReference type="InterPro" id="IPR050219">
    <property type="entry name" value="DnaG_primase"/>
</dbReference>
<organism evidence="18 19">
    <name type="scientific">Candidatus Chisholmbacteria bacterium RIFCSPLOWO2_01_FULL_49_14</name>
    <dbReference type="NCBI Taxonomy" id="1797593"/>
    <lineage>
        <taxon>Bacteria</taxon>
        <taxon>Candidatus Chisholmiibacteriota</taxon>
    </lineage>
</organism>
<dbReference type="SUPFAM" id="SSF56731">
    <property type="entry name" value="DNA primase core"/>
    <property type="match status" value="1"/>
</dbReference>
<dbReference type="GO" id="GO:1990077">
    <property type="term" value="C:primosome complex"/>
    <property type="evidence" value="ECO:0007669"/>
    <property type="project" value="UniProtKB-KW"/>
</dbReference>
<dbReference type="GO" id="GO:0000428">
    <property type="term" value="C:DNA-directed RNA polymerase complex"/>
    <property type="evidence" value="ECO:0007669"/>
    <property type="project" value="UniProtKB-KW"/>
</dbReference>
<dbReference type="InterPro" id="IPR034151">
    <property type="entry name" value="TOPRIM_DnaG_bac"/>
</dbReference>
<feature type="compositionally biased region" description="Basic and acidic residues" evidence="16">
    <location>
        <begin position="443"/>
        <end position="452"/>
    </location>
</feature>
<feature type="domain" description="Toprim" evidence="17">
    <location>
        <begin position="253"/>
        <end position="336"/>
    </location>
</feature>
<dbReference type="EMBL" id="MHCL01000029">
    <property type="protein sequence ID" value="OGY19272.1"/>
    <property type="molecule type" value="Genomic_DNA"/>
</dbReference>
<comment type="similarity">
    <text evidence="12 13">Belongs to the DnaG primase family.</text>
</comment>
<dbReference type="EC" id="2.7.7.101" evidence="12"/>
<dbReference type="InterPro" id="IPR016136">
    <property type="entry name" value="DNA_helicase_N/primase_C"/>
</dbReference>
<evidence type="ECO:0000256" key="14">
    <source>
        <dbReference type="PIRSR" id="PIRSR002811-1"/>
    </source>
</evidence>
<comment type="function">
    <text evidence="12 13">RNA polymerase that catalyzes the synthesis of short RNA molecules used as primers for DNA polymerase during DNA replication.</text>
</comment>
<dbReference type="InterPro" id="IPR006171">
    <property type="entry name" value="TOPRIM_dom"/>
</dbReference>
<evidence type="ECO:0000256" key="10">
    <source>
        <dbReference type="ARBA" id="ARBA00023125"/>
    </source>
</evidence>
<comment type="domain">
    <text evidence="12">Contains an N-terminal zinc-binding domain, a central core domain that contains the primase activity, and a C-terminal DnaB-binding domain.</text>
</comment>
<protein>
    <recommendedName>
        <fullName evidence="12 13">DNA primase</fullName>
        <ecNumber evidence="12">2.7.7.101</ecNumber>
    </recommendedName>
</protein>
<dbReference type="AlphaFoldDB" id="A0A1G1VV68"/>
<dbReference type="NCBIfam" id="TIGR01391">
    <property type="entry name" value="dnaG"/>
    <property type="match status" value="1"/>
</dbReference>
<keyword evidence="5 12" id="KW-0235">DNA replication</keyword>
<evidence type="ECO:0000313" key="18">
    <source>
        <dbReference type="EMBL" id="OGY19272.1"/>
    </source>
</evidence>
<keyword evidence="3 12" id="KW-0808">Transferase</keyword>
<comment type="caution">
    <text evidence="18">The sequence shown here is derived from an EMBL/GenBank/DDBJ whole genome shotgun (WGS) entry which is preliminary data.</text>
</comment>
<keyword evidence="6 12" id="KW-0479">Metal-binding</keyword>
<dbReference type="FunFam" id="3.90.580.10:FF:000001">
    <property type="entry name" value="DNA primase"/>
    <property type="match status" value="1"/>
</dbReference>
<dbReference type="InterPro" id="IPR019475">
    <property type="entry name" value="DNA_primase_DnaB-bd"/>
</dbReference>
<dbReference type="Gene3D" id="3.90.980.10">
    <property type="entry name" value="DNA primase, catalytic core, N-terminal domain"/>
    <property type="match status" value="1"/>
</dbReference>
<gene>
    <name evidence="12" type="primary">dnaG</name>
    <name evidence="18" type="ORF">A3A65_04065</name>
</gene>
<comment type="cofactor">
    <cofactor evidence="12 13 14">
        <name>Zn(2+)</name>
        <dbReference type="ChEBI" id="CHEBI:29105"/>
    </cofactor>
    <text evidence="12 13 14">Binds 1 zinc ion per monomer.</text>
</comment>
<dbReference type="HAMAP" id="MF_00974">
    <property type="entry name" value="DNA_primase_DnaG"/>
    <property type="match status" value="1"/>
</dbReference>
<dbReference type="PANTHER" id="PTHR30313">
    <property type="entry name" value="DNA PRIMASE"/>
    <property type="match status" value="1"/>
</dbReference>
<keyword evidence="4 12" id="KW-0548">Nucleotidyltransferase</keyword>
<dbReference type="SMART" id="SM00400">
    <property type="entry name" value="ZnF_CHCC"/>
    <property type="match status" value="1"/>
</dbReference>
<evidence type="ECO:0000256" key="8">
    <source>
        <dbReference type="ARBA" id="ARBA00022833"/>
    </source>
</evidence>
<keyword evidence="8 12" id="KW-0862">Zinc</keyword>
<dbReference type="GO" id="GO:0003677">
    <property type="term" value="F:DNA binding"/>
    <property type="evidence" value="ECO:0007669"/>
    <property type="project" value="UniProtKB-KW"/>
</dbReference>
<dbReference type="Pfam" id="PF08275">
    <property type="entry name" value="DNAG_N"/>
    <property type="match status" value="1"/>
</dbReference>
<dbReference type="InterPro" id="IPR030846">
    <property type="entry name" value="DnaG_bac"/>
</dbReference>
<evidence type="ECO:0000256" key="15">
    <source>
        <dbReference type="SAM" id="Coils"/>
    </source>
</evidence>
<evidence type="ECO:0000259" key="17">
    <source>
        <dbReference type="PROSITE" id="PS50880"/>
    </source>
</evidence>
<keyword evidence="7 12" id="KW-0863">Zinc-finger</keyword>
<dbReference type="SMART" id="SM00493">
    <property type="entry name" value="TOPRIM"/>
    <property type="match status" value="1"/>
</dbReference>
<evidence type="ECO:0000256" key="13">
    <source>
        <dbReference type="PIRNR" id="PIRNR002811"/>
    </source>
</evidence>
<dbReference type="InterPro" id="IPR037068">
    <property type="entry name" value="DNA_primase_core_N_sf"/>
</dbReference>
<keyword evidence="9" id="KW-0460">Magnesium</keyword>
<dbReference type="Gene3D" id="1.10.860.10">
    <property type="entry name" value="DNAb Helicase, Chain A"/>
    <property type="match status" value="1"/>
</dbReference>
<dbReference type="STRING" id="1797593.A3A65_04065"/>
<evidence type="ECO:0000256" key="12">
    <source>
        <dbReference type="HAMAP-Rule" id="MF_00974"/>
    </source>
</evidence>
<evidence type="ECO:0000256" key="9">
    <source>
        <dbReference type="ARBA" id="ARBA00022842"/>
    </source>
</evidence>
<feature type="zinc finger region" description="CHC2-type" evidence="12 14">
    <location>
        <begin position="34"/>
        <end position="58"/>
    </location>
</feature>
<dbReference type="GO" id="GO:0003899">
    <property type="term" value="F:DNA-directed RNA polymerase activity"/>
    <property type="evidence" value="ECO:0007669"/>
    <property type="project" value="UniProtKB-UniRule"/>
</dbReference>
<evidence type="ECO:0000256" key="4">
    <source>
        <dbReference type="ARBA" id="ARBA00022695"/>
    </source>
</evidence>
<evidence type="ECO:0000256" key="7">
    <source>
        <dbReference type="ARBA" id="ARBA00022771"/>
    </source>
</evidence>
<dbReference type="InterPro" id="IPR013264">
    <property type="entry name" value="DNAG_N"/>
</dbReference>
<keyword evidence="11 12" id="KW-0804">Transcription</keyword>
<keyword evidence="15" id="KW-0175">Coiled coil</keyword>
<dbReference type="PIRSF" id="PIRSF002811">
    <property type="entry name" value="DnaG"/>
    <property type="match status" value="1"/>
</dbReference>
<dbReference type="CDD" id="cd03364">
    <property type="entry name" value="TOPRIM_DnaG_primases"/>
    <property type="match status" value="1"/>
</dbReference>
<comment type="subunit">
    <text evidence="12">Monomer. Interacts with DnaB.</text>
</comment>
<evidence type="ECO:0000256" key="11">
    <source>
        <dbReference type="ARBA" id="ARBA00023163"/>
    </source>
</evidence>
<evidence type="ECO:0000256" key="16">
    <source>
        <dbReference type="SAM" id="MobiDB-lite"/>
    </source>
</evidence>
<dbReference type="InterPro" id="IPR036977">
    <property type="entry name" value="DNA_primase_Znf_CHC2"/>
</dbReference>
<name>A0A1G1VV68_9BACT</name>
<dbReference type="Gene3D" id="3.40.1360.10">
    <property type="match status" value="1"/>
</dbReference>
<dbReference type="Pfam" id="PF10410">
    <property type="entry name" value="DnaB_bind"/>
    <property type="match status" value="1"/>
</dbReference>
<dbReference type="Gene3D" id="3.90.580.10">
    <property type="entry name" value="Zinc finger, CHC2-type domain"/>
    <property type="match status" value="1"/>
</dbReference>
<dbReference type="PANTHER" id="PTHR30313:SF2">
    <property type="entry name" value="DNA PRIMASE"/>
    <property type="match status" value="1"/>
</dbReference>
<accession>A0A1G1VV68</accession>
<reference evidence="18 19" key="1">
    <citation type="journal article" date="2016" name="Nat. Commun.">
        <title>Thousands of microbial genomes shed light on interconnected biogeochemical processes in an aquifer system.</title>
        <authorList>
            <person name="Anantharaman K."/>
            <person name="Brown C.T."/>
            <person name="Hug L.A."/>
            <person name="Sharon I."/>
            <person name="Castelle C.J."/>
            <person name="Probst A.J."/>
            <person name="Thomas B.C."/>
            <person name="Singh A."/>
            <person name="Wilkins M.J."/>
            <person name="Karaoz U."/>
            <person name="Brodie E.L."/>
            <person name="Williams K.H."/>
            <person name="Hubbard S.S."/>
            <person name="Banfield J.F."/>
        </authorList>
    </citation>
    <scope>NUCLEOTIDE SEQUENCE [LARGE SCALE GENOMIC DNA]</scope>
</reference>